<name>A0ABR7T066_HELCL</name>
<reference evidence="1 2" key="1">
    <citation type="submission" date="2020-07" db="EMBL/GenBank/DDBJ databases">
        <title>Draft whole-genome sequence of Heliobacterium chlorum DSM 3682, type strain.</title>
        <authorList>
            <person name="Kyndt J.A."/>
            <person name="Meyer T.E."/>
            <person name="Imhoff J.F."/>
        </authorList>
    </citation>
    <scope>NUCLEOTIDE SEQUENCE [LARGE SCALE GENOMIC DNA]</scope>
    <source>
        <strain evidence="1 2">DSM 3682</strain>
    </source>
</reference>
<organism evidence="1 2">
    <name type="scientific">Heliobacterium chlorum</name>
    <dbReference type="NCBI Taxonomy" id="2698"/>
    <lineage>
        <taxon>Bacteria</taxon>
        <taxon>Bacillati</taxon>
        <taxon>Bacillota</taxon>
        <taxon>Clostridia</taxon>
        <taxon>Eubacteriales</taxon>
        <taxon>Heliobacteriaceae</taxon>
        <taxon>Heliobacterium</taxon>
    </lineage>
</organism>
<evidence type="ECO:0000313" key="2">
    <source>
        <dbReference type="Proteomes" id="UP000617402"/>
    </source>
</evidence>
<gene>
    <name evidence="1" type="ORF">H1S01_06090</name>
</gene>
<accession>A0ABR7T066</accession>
<dbReference type="EMBL" id="JACVHF010000004">
    <property type="protein sequence ID" value="MBC9784081.1"/>
    <property type="molecule type" value="Genomic_DNA"/>
</dbReference>
<evidence type="ECO:0000313" key="1">
    <source>
        <dbReference type="EMBL" id="MBC9784081.1"/>
    </source>
</evidence>
<keyword evidence="2" id="KW-1185">Reference proteome</keyword>
<proteinExistence type="predicted"/>
<protein>
    <submittedName>
        <fullName evidence="1">Uncharacterized protein</fullName>
    </submittedName>
</protein>
<sequence>MPGRIKQIIDKVVQVKGRGNPILIKSTKLKFTLKGIDPEAYTMSSPDDPLLIARVEDIARSFGVPL</sequence>
<dbReference type="RefSeq" id="WP_188039215.1">
    <property type="nucleotide sequence ID" value="NZ_JACVHF010000004.1"/>
</dbReference>
<dbReference type="Proteomes" id="UP000617402">
    <property type="component" value="Unassembled WGS sequence"/>
</dbReference>
<comment type="caution">
    <text evidence="1">The sequence shown here is derived from an EMBL/GenBank/DDBJ whole genome shotgun (WGS) entry which is preliminary data.</text>
</comment>